<evidence type="ECO:0000259" key="5">
    <source>
        <dbReference type="PROSITE" id="PS50850"/>
    </source>
</evidence>
<feature type="transmembrane region" description="Helical" evidence="4">
    <location>
        <begin position="149"/>
        <end position="167"/>
    </location>
</feature>
<gene>
    <name evidence="6" type="ORF">GCM10022407_36130</name>
</gene>
<feature type="transmembrane region" description="Helical" evidence="4">
    <location>
        <begin position="25"/>
        <end position="43"/>
    </location>
</feature>
<comment type="caution">
    <text evidence="6">The sequence shown here is derived from an EMBL/GenBank/DDBJ whole genome shotgun (WGS) entry which is preliminary data.</text>
</comment>
<feature type="transmembrane region" description="Helical" evidence="4">
    <location>
        <begin position="292"/>
        <end position="308"/>
    </location>
</feature>
<accession>A0ABP7QV71</accession>
<evidence type="ECO:0000313" key="7">
    <source>
        <dbReference type="Proteomes" id="UP001501556"/>
    </source>
</evidence>
<evidence type="ECO:0000256" key="1">
    <source>
        <dbReference type="ARBA" id="ARBA00022692"/>
    </source>
</evidence>
<name>A0ABP7QV71_9BACT</name>
<dbReference type="Proteomes" id="UP001501556">
    <property type="component" value="Unassembled WGS sequence"/>
</dbReference>
<keyword evidence="7" id="KW-1185">Reference proteome</keyword>
<dbReference type="InterPro" id="IPR036259">
    <property type="entry name" value="MFS_trans_sf"/>
</dbReference>
<keyword evidence="3 4" id="KW-0472">Membrane</keyword>
<feature type="domain" description="Major facilitator superfamily (MFS) profile" evidence="5">
    <location>
        <begin position="23"/>
        <end position="403"/>
    </location>
</feature>
<dbReference type="EMBL" id="BAABDI010000033">
    <property type="protein sequence ID" value="GAA3988315.1"/>
    <property type="molecule type" value="Genomic_DNA"/>
</dbReference>
<dbReference type="PANTHER" id="PTHR42910:SF1">
    <property type="entry name" value="MAJOR FACILITATOR SUPERFAMILY (MFS) PROFILE DOMAIN-CONTAINING PROTEIN"/>
    <property type="match status" value="1"/>
</dbReference>
<proteinExistence type="predicted"/>
<keyword evidence="1 4" id="KW-0812">Transmembrane</keyword>
<organism evidence="6 7">
    <name type="scientific">Hymenobacter antarcticus</name>
    <dbReference type="NCBI Taxonomy" id="486270"/>
    <lineage>
        <taxon>Bacteria</taxon>
        <taxon>Pseudomonadati</taxon>
        <taxon>Bacteroidota</taxon>
        <taxon>Cytophagia</taxon>
        <taxon>Cytophagales</taxon>
        <taxon>Hymenobacteraceae</taxon>
        <taxon>Hymenobacter</taxon>
    </lineage>
</organism>
<feature type="transmembrane region" description="Helical" evidence="4">
    <location>
        <begin position="379"/>
        <end position="397"/>
    </location>
</feature>
<reference evidence="7" key="1">
    <citation type="journal article" date="2019" name="Int. J. Syst. Evol. Microbiol.">
        <title>The Global Catalogue of Microorganisms (GCM) 10K type strain sequencing project: providing services to taxonomists for standard genome sequencing and annotation.</title>
        <authorList>
            <consortium name="The Broad Institute Genomics Platform"/>
            <consortium name="The Broad Institute Genome Sequencing Center for Infectious Disease"/>
            <person name="Wu L."/>
            <person name="Ma J."/>
        </authorList>
    </citation>
    <scope>NUCLEOTIDE SEQUENCE [LARGE SCALE GENOMIC DNA]</scope>
    <source>
        <strain evidence="7">JCM 17217</strain>
    </source>
</reference>
<dbReference type="Pfam" id="PF07690">
    <property type="entry name" value="MFS_1"/>
    <property type="match status" value="1"/>
</dbReference>
<dbReference type="Gene3D" id="1.20.1250.20">
    <property type="entry name" value="MFS general substrate transporter like domains"/>
    <property type="match status" value="1"/>
</dbReference>
<dbReference type="PROSITE" id="PS50850">
    <property type="entry name" value="MFS"/>
    <property type="match status" value="1"/>
</dbReference>
<evidence type="ECO:0000313" key="6">
    <source>
        <dbReference type="EMBL" id="GAA3988315.1"/>
    </source>
</evidence>
<evidence type="ECO:0000256" key="4">
    <source>
        <dbReference type="SAM" id="Phobius"/>
    </source>
</evidence>
<feature type="transmembrane region" description="Helical" evidence="4">
    <location>
        <begin position="179"/>
        <end position="197"/>
    </location>
</feature>
<feature type="transmembrane region" description="Helical" evidence="4">
    <location>
        <begin position="116"/>
        <end position="137"/>
    </location>
</feature>
<dbReference type="RefSeq" id="WP_345126575.1">
    <property type="nucleotide sequence ID" value="NZ_BAABDI010000033.1"/>
</dbReference>
<evidence type="ECO:0000256" key="3">
    <source>
        <dbReference type="ARBA" id="ARBA00023136"/>
    </source>
</evidence>
<sequence length="403" mass="41983">MSELLIRPVTAAIAPPLPSRRLDNALVWLMSLTCGLVVANIYYNQPLLAAIGRTFHLRDSSASLLATATQVGYTLGILCVVPLGDMLERKRLILLMLLGAAACLGLAAWAPTFGMLAGASVLLGICSAVPQLLLPMAAHLAPEADRGRIVGRVMSGLLIGILASRTLSGYVGAHLGWRAMFEIAAGLMLALLGLLAWRLPQDRPNFAGSYGSLLKSLLTLTRTLPDLRRAALVGGLLFAAFSAFWTTLTFFLESPAYRYGSDVAGFFGLIGAVGALAAPLAGKASDARGPDYALGLSILLALAAYGVLGLGGTHLLGLVLGVIVLDVGVQAAHISNQTKVFSLVPEARSRLNTVYMTGYFTGGSLGSVAGGLAWTHGGWPGVCLLGAAFTGAAYLASRFYGRD</sequence>
<keyword evidence="2 4" id="KW-1133">Transmembrane helix</keyword>
<protein>
    <submittedName>
        <fullName evidence="6">MFS transporter</fullName>
    </submittedName>
</protein>
<feature type="transmembrane region" description="Helical" evidence="4">
    <location>
        <begin position="63"/>
        <end position="83"/>
    </location>
</feature>
<evidence type="ECO:0000256" key="2">
    <source>
        <dbReference type="ARBA" id="ARBA00022989"/>
    </source>
</evidence>
<dbReference type="InterPro" id="IPR020846">
    <property type="entry name" value="MFS_dom"/>
</dbReference>
<feature type="transmembrane region" description="Helical" evidence="4">
    <location>
        <begin position="92"/>
        <end position="110"/>
    </location>
</feature>
<dbReference type="PANTHER" id="PTHR42910">
    <property type="entry name" value="TRANSPORTER SCO4007-RELATED"/>
    <property type="match status" value="1"/>
</dbReference>
<dbReference type="CDD" id="cd17324">
    <property type="entry name" value="MFS_NepI_like"/>
    <property type="match status" value="1"/>
</dbReference>
<dbReference type="InterPro" id="IPR011701">
    <property type="entry name" value="MFS"/>
</dbReference>
<feature type="transmembrane region" description="Helical" evidence="4">
    <location>
        <begin position="263"/>
        <end position="280"/>
    </location>
</feature>
<dbReference type="SUPFAM" id="SSF103473">
    <property type="entry name" value="MFS general substrate transporter"/>
    <property type="match status" value="1"/>
</dbReference>
<feature type="transmembrane region" description="Helical" evidence="4">
    <location>
        <begin position="230"/>
        <end position="251"/>
    </location>
</feature>